<proteinExistence type="predicted"/>
<dbReference type="Proteomes" id="UP001161017">
    <property type="component" value="Unassembled WGS sequence"/>
</dbReference>
<evidence type="ECO:0000313" key="2">
    <source>
        <dbReference type="EMBL" id="MDI1493590.1"/>
    </source>
</evidence>
<keyword evidence="3" id="KW-1185">Reference proteome</keyword>
<feature type="region of interest" description="Disordered" evidence="1">
    <location>
        <begin position="158"/>
        <end position="255"/>
    </location>
</feature>
<reference evidence="2" key="1">
    <citation type="journal article" date="2023" name="Genome Biol. Evol.">
        <title>First Whole Genome Sequence and Flow Cytometry Genome Size Data for the Lichen-Forming Fungus Ramalina farinacea (Ascomycota).</title>
        <authorList>
            <person name="Llewellyn T."/>
            <person name="Mian S."/>
            <person name="Hill R."/>
            <person name="Leitch I.J."/>
            <person name="Gaya E."/>
        </authorList>
    </citation>
    <scope>NUCLEOTIDE SEQUENCE</scope>
    <source>
        <strain evidence="2">LIQ254RAFAR</strain>
    </source>
</reference>
<dbReference type="EMBL" id="JAPUFD010000029">
    <property type="protein sequence ID" value="MDI1493590.1"/>
    <property type="molecule type" value="Genomic_DNA"/>
</dbReference>
<comment type="caution">
    <text evidence="2">The sequence shown here is derived from an EMBL/GenBank/DDBJ whole genome shotgun (WGS) entry which is preliminary data.</text>
</comment>
<accession>A0AA43U197</accession>
<gene>
    <name evidence="2" type="ORF">OHK93_005381</name>
</gene>
<name>A0AA43U197_9LECA</name>
<sequence length="255" mass="28121">MHTNLHLSKIEVLAKLDVTTNETLYTLRKLQADFNRETALISYAKPDVLNYLWEDKVREIESAAITASPGVVRGDGHGVHSMLKELIETLYHAIDAFEHSSSMPSTSDATMADKLRRSAQDIERSRDLIGSKKDEAKELITNLEIISLVIRGSGLVEDSRGLSHRPAKQQSLKGSKRRPALLHAESSHRSDAIENDHEVEEPYDGRSEKGDSIGSEYGEDRQLEDRQEVGDDGSDRSADGGAQGSCSEKGGDFTC</sequence>
<feature type="compositionally biased region" description="Basic and acidic residues" evidence="1">
    <location>
        <begin position="111"/>
        <end position="122"/>
    </location>
</feature>
<feature type="compositionally biased region" description="Basic and acidic residues" evidence="1">
    <location>
        <begin position="218"/>
        <end position="238"/>
    </location>
</feature>
<dbReference type="AlphaFoldDB" id="A0AA43U197"/>
<feature type="region of interest" description="Disordered" evidence="1">
    <location>
        <begin position="102"/>
        <end position="122"/>
    </location>
</feature>
<evidence type="ECO:0000313" key="3">
    <source>
        <dbReference type="Proteomes" id="UP001161017"/>
    </source>
</evidence>
<organism evidence="2 3">
    <name type="scientific">Ramalina farinacea</name>
    <dbReference type="NCBI Taxonomy" id="258253"/>
    <lineage>
        <taxon>Eukaryota</taxon>
        <taxon>Fungi</taxon>
        <taxon>Dikarya</taxon>
        <taxon>Ascomycota</taxon>
        <taxon>Pezizomycotina</taxon>
        <taxon>Lecanoromycetes</taxon>
        <taxon>OSLEUM clade</taxon>
        <taxon>Lecanoromycetidae</taxon>
        <taxon>Lecanorales</taxon>
        <taxon>Lecanorineae</taxon>
        <taxon>Ramalinaceae</taxon>
        <taxon>Ramalina</taxon>
    </lineage>
</organism>
<evidence type="ECO:0000256" key="1">
    <source>
        <dbReference type="SAM" id="MobiDB-lite"/>
    </source>
</evidence>
<feature type="compositionally biased region" description="Basic and acidic residues" evidence="1">
    <location>
        <begin position="185"/>
        <end position="196"/>
    </location>
</feature>
<protein>
    <submittedName>
        <fullName evidence="2">Uncharacterized protein</fullName>
    </submittedName>
</protein>